<name>A0A2J6R1N4_HYAVF</name>
<keyword evidence="4" id="KW-1185">Reference proteome</keyword>
<evidence type="ECO:0000313" key="4">
    <source>
        <dbReference type="Proteomes" id="UP000235786"/>
    </source>
</evidence>
<evidence type="ECO:0000256" key="2">
    <source>
        <dbReference type="SAM" id="SignalP"/>
    </source>
</evidence>
<reference evidence="3 4" key="1">
    <citation type="submission" date="2016-04" db="EMBL/GenBank/DDBJ databases">
        <title>A degradative enzymes factory behind the ericoid mycorrhizal symbiosis.</title>
        <authorList>
            <consortium name="DOE Joint Genome Institute"/>
            <person name="Martino E."/>
            <person name="Morin E."/>
            <person name="Grelet G."/>
            <person name="Kuo A."/>
            <person name="Kohler A."/>
            <person name="Daghino S."/>
            <person name="Barry K."/>
            <person name="Choi C."/>
            <person name="Cichocki N."/>
            <person name="Clum A."/>
            <person name="Copeland A."/>
            <person name="Hainaut M."/>
            <person name="Haridas S."/>
            <person name="Labutti K."/>
            <person name="Lindquist E."/>
            <person name="Lipzen A."/>
            <person name="Khouja H.-R."/>
            <person name="Murat C."/>
            <person name="Ohm R."/>
            <person name="Olson A."/>
            <person name="Spatafora J."/>
            <person name="Veneault-Fourrey C."/>
            <person name="Henrissat B."/>
            <person name="Grigoriev I."/>
            <person name="Martin F."/>
            <person name="Perotto S."/>
        </authorList>
    </citation>
    <scope>NUCLEOTIDE SEQUENCE [LARGE SCALE GENOMIC DNA]</scope>
    <source>
        <strain evidence="3 4">F</strain>
    </source>
</reference>
<evidence type="ECO:0000256" key="1">
    <source>
        <dbReference type="SAM" id="MobiDB-lite"/>
    </source>
</evidence>
<organism evidence="3 4">
    <name type="scientific">Hyaloscypha variabilis (strain UAMH 11265 / GT02V1 / F)</name>
    <name type="common">Meliniomyces variabilis</name>
    <dbReference type="NCBI Taxonomy" id="1149755"/>
    <lineage>
        <taxon>Eukaryota</taxon>
        <taxon>Fungi</taxon>
        <taxon>Dikarya</taxon>
        <taxon>Ascomycota</taxon>
        <taxon>Pezizomycotina</taxon>
        <taxon>Leotiomycetes</taxon>
        <taxon>Helotiales</taxon>
        <taxon>Hyaloscyphaceae</taxon>
        <taxon>Hyaloscypha</taxon>
        <taxon>Hyaloscypha variabilis</taxon>
    </lineage>
</organism>
<dbReference type="Proteomes" id="UP000235786">
    <property type="component" value="Unassembled WGS sequence"/>
</dbReference>
<feature type="chain" id="PRO_5014377701" evidence="2">
    <location>
        <begin position="25"/>
        <end position="163"/>
    </location>
</feature>
<gene>
    <name evidence="3" type="ORF">L207DRAFT_518774</name>
</gene>
<dbReference type="AlphaFoldDB" id="A0A2J6R1N4"/>
<dbReference type="OrthoDB" id="10501379at2759"/>
<feature type="signal peptide" evidence="2">
    <location>
        <begin position="1"/>
        <end position="24"/>
    </location>
</feature>
<dbReference type="EMBL" id="KZ613959">
    <property type="protein sequence ID" value="PMD32425.1"/>
    <property type="molecule type" value="Genomic_DNA"/>
</dbReference>
<feature type="region of interest" description="Disordered" evidence="1">
    <location>
        <begin position="67"/>
        <end position="86"/>
    </location>
</feature>
<accession>A0A2J6R1N4</accession>
<keyword evidence="2" id="KW-0732">Signal</keyword>
<evidence type="ECO:0000313" key="3">
    <source>
        <dbReference type="EMBL" id="PMD32425.1"/>
    </source>
</evidence>
<sequence length="163" mass="17469">MPSATMKVACCAIILFCLFQVLTSAPGTVERRAKPNPHNNTDSIDSFIRAIQIASEQRHRIEALLHAESSNVSTGEDTPGTTPTPTLAPASIDDLLQLAASKLMGSQQNTVRPAVSPQMTISEPSSSSPSSVCCNFARDQRSPRTLIHLHPLHIAVHEPLGLP</sequence>
<proteinExistence type="predicted"/>
<protein>
    <submittedName>
        <fullName evidence="3">Uncharacterized protein</fullName>
    </submittedName>
</protein>